<dbReference type="AlphaFoldDB" id="A0AA89B7G2"/>
<evidence type="ECO:0000256" key="5">
    <source>
        <dbReference type="ARBA" id="ARBA00022525"/>
    </source>
</evidence>
<dbReference type="Proteomes" id="UP001188597">
    <property type="component" value="Unassembled WGS sequence"/>
</dbReference>
<feature type="binding site" evidence="16">
    <location>
        <position position="194"/>
    </location>
    <ligand>
        <name>Mn(2+)</name>
        <dbReference type="ChEBI" id="CHEBI:29035"/>
    </ligand>
</feature>
<keyword evidence="8 17" id="KW-1015">Disulfide bond</keyword>
<dbReference type="EMBL" id="JAVXUP010000385">
    <property type="protein sequence ID" value="KAK3029263.1"/>
    <property type="molecule type" value="Genomic_DNA"/>
</dbReference>
<gene>
    <name evidence="19" type="ORF">RJ639_039108</name>
</gene>
<comment type="similarity">
    <text evidence="2">Belongs to the germin family.</text>
</comment>
<dbReference type="GO" id="GO:0009506">
    <property type="term" value="C:plasmodesma"/>
    <property type="evidence" value="ECO:0007669"/>
    <property type="project" value="UniProtKB-ARBA"/>
</dbReference>
<comment type="caution">
    <text evidence="19">The sequence shown here is derived from an EMBL/GenBank/DDBJ whole genome shotgun (WGS) entry which is preliminary data.</text>
</comment>
<evidence type="ECO:0000256" key="7">
    <source>
        <dbReference type="ARBA" id="ARBA00022729"/>
    </source>
</evidence>
<dbReference type="CDD" id="cd02241">
    <property type="entry name" value="cupin_OxOx"/>
    <property type="match status" value="1"/>
</dbReference>
<evidence type="ECO:0000256" key="3">
    <source>
        <dbReference type="ARBA" id="ARBA00012682"/>
    </source>
</evidence>
<comment type="subcellular location">
    <subcellularLocation>
        <location evidence="1">Secreted</location>
        <location evidence="1">Extracellular space</location>
        <location evidence="1">Apoplast</location>
    </subcellularLocation>
</comment>
<sequence length="313" mass="33548">MVLSGSGSVGKDCRVVVVVVVLGSDDVRGVGLDKGGLVRGAMGPNIKEGYRNCLVESPVPDLVLASDPDPLHDFCLPSTGPSSSSFPCKNSSLAKVEDFIFSGIKGPGKFKAGFSATPVTSSAFPGLNTLGMSFVRADLDPGGINVPHFHPRATETAFVLDGKVYSGFVDSQSRVFAKVIGKGEVMVFPKGLVHFQMNVGKSRATILGSFNSQNPGSVKLPSAVFGSGIEGEVLEKAFGLNSKEIGKMRKSFRIKDISYLRTVEEYKKVLEYVRNSAPVRLFWLRANQALAFLLLCKLELTITGSSLHDVYTY</sequence>
<feature type="binding site" evidence="15">
    <location>
        <position position="155"/>
    </location>
    <ligand>
        <name>oxalate</name>
        <dbReference type="ChEBI" id="CHEBI:30623"/>
    </ligand>
</feature>
<comment type="subunit">
    <text evidence="12">Monomer. In the absence of manganese, it forms tetrameric and pentameric forms which show superoxide dismutase activity.</text>
</comment>
<evidence type="ECO:0000256" key="12">
    <source>
        <dbReference type="ARBA" id="ARBA00064720"/>
    </source>
</evidence>
<feature type="binding site" evidence="15">
    <location>
        <position position="145"/>
    </location>
    <ligand>
        <name>oxalate</name>
        <dbReference type="ChEBI" id="CHEBI:30623"/>
    </ligand>
</feature>
<feature type="disulfide bond" evidence="17">
    <location>
        <begin position="75"/>
        <end position="88"/>
    </location>
</feature>
<dbReference type="InterPro" id="IPR001929">
    <property type="entry name" value="Germin"/>
</dbReference>
<dbReference type="GO" id="GO:0004784">
    <property type="term" value="F:superoxide dismutase activity"/>
    <property type="evidence" value="ECO:0007669"/>
    <property type="project" value="UniProtKB-EC"/>
</dbReference>
<comment type="catalytic activity">
    <reaction evidence="10">
        <text>2 superoxide + 2 H(+) = H2O2 + O2</text>
        <dbReference type="Rhea" id="RHEA:20696"/>
        <dbReference type="ChEBI" id="CHEBI:15378"/>
        <dbReference type="ChEBI" id="CHEBI:15379"/>
        <dbReference type="ChEBI" id="CHEBI:16240"/>
        <dbReference type="ChEBI" id="CHEBI:18421"/>
        <dbReference type="EC" id="1.15.1.1"/>
    </reaction>
</comment>
<dbReference type="SMART" id="SM00835">
    <property type="entry name" value="Cupin_1"/>
    <property type="match status" value="1"/>
</dbReference>
<dbReference type="EC" id="1.15.1.1" evidence="3"/>
<dbReference type="SUPFAM" id="SSF51182">
    <property type="entry name" value="RmlC-like cupins"/>
    <property type="match status" value="1"/>
</dbReference>
<dbReference type="InterPro" id="IPR006045">
    <property type="entry name" value="Cupin_1"/>
</dbReference>
<protein>
    <recommendedName>
        <fullName evidence="13">Nectarin-1</fullName>
        <ecNumber evidence="3">1.15.1.1</ecNumber>
    </recommendedName>
    <alternativeName>
        <fullName evidence="14">Superoxide dismutase [Mn]</fullName>
    </alternativeName>
</protein>
<dbReference type="GO" id="GO:2000280">
    <property type="term" value="P:regulation of root development"/>
    <property type="evidence" value="ECO:0007669"/>
    <property type="project" value="UniProtKB-ARBA"/>
</dbReference>
<accession>A0AA89B7G2</accession>
<reference evidence="19" key="1">
    <citation type="submission" date="2022-12" db="EMBL/GenBank/DDBJ databases">
        <title>Draft genome assemblies for two species of Escallonia (Escalloniales).</title>
        <authorList>
            <person name="Chanderbali A."/>
            <person name="Dervinis C."/>
            <person name="Anghel I."/>
            <person name="Soltis D."/>
            <person name="Soltis P."/>
            <person name="Zapata F."/>
        </authorList>
    </citation>
    <scope>NUCLEOTIDE SEQUENCE</scope>
    <source>
        <strain evidence="19">UCBG64.0493</strain>
        <tissue evidence="19">Leaf</tissue>
    </source>
</reference>
<evidence type="ECO:0000313" key="20">
    <source>
        <dbReference type="Proteomes" id="UP001188597"/>
    </source>
</evidence>
<keyword evidence="7" id="KW-0732">Signal</keyword>
<evidence type="ECO:0000256" key="10">
    <source>
        <dbReference type="ARBA" id="ARBA00049204"/>
    </source>
</evidence>
<evidence type="ECO:0000256" key="9">
    <source>
        <dbReference type="ARBA" id="ARBA00023211"/>
    </source>
</evidence>
<evidence type="ECO:0000259" key="18">
    <source>
        <dbReference type="SMART" id="SM00835"/>
    </source>
</evidence>
<name>A0AA89B7G2_9ASTE</name>
<dbReference type="InterPro" id="IPR011051">
    <property type="entry name" value="RmlC_Cupin_sf"/>
</dbReference>
<dbReference type="PRINTS" id="PR00325">
    <property type="entry name" value="GERMIN"/>
</dbReference>
<dbReference type="Gene3D" id="2.60.120.10">
    <property type="entry name" value="Jelly Rolls"/>
    <property type="match status" value="1"/>
</dbReference>
<evidence type="ECO:0000256" key="13">
    <source>
        <dbReference type="ARBA" id="ARBA00070015"/>
    </source>
</evidence>
<dbReference type="FunFam" id="2.60.120.10:FF:000025">
    <property type="entry name" value="germin-like protein subfamily 2 member 1"/>
    <property type="match status" value="1"/>
</dbReference>
<feature type="binding site" evidence="16">
    <location>
        <position position="155"/>
    </location>
    <ligand>
        <name>Mn(2+)</name>
        <dbReference type="ChEBI" id="CHEBI:29035"/>
    </ligand>
</feature>
<evidence type="ECO:0000256" key="6">
    <source>
        <dbReference type="ARBA" id="ARBA00022723"/>
    </source>
</evidence>
<dbReference type="InterPro" id="IPR014710">
    <property type="entry name" value="RmlC-like_jellyroll"/>
</dbReference>
<evidence type="ECO:0000256" key="16">
    <source>
        <dbReference type="PIRSR" id="PIRSR601929-2"/>
    </source>
</evidence>
<evidence type="ECO:0000256" key="14">
    <source>
        <dbReference type="ARBA" id="ARBA00078725"/>
    </source>
</evidence>
<evidence type="ECO:0000256" key="2">
    <source>
        <dbReference type="ARBA" id="ARBA00007456"/>
    </source>
</evidence>
<keyword evidence="6 15" id="KW-0479">Metal-binding</keyword>
<feature type="binding site" evidence="16">
    <location>
        <position position="150"/>
    </location>
    <ligand>
        <name>Mn(2+)</name>
        <dbReference type="ChEBI" id="CHEBI:29035"/>
    </ligand>
</feature>
<evidence type="ECO:0000256" key="1">
    <source>
        <dbReference type="ARBA" id="ARBA00004271"/>
    </source>
</evidence>
<organism evidence="19 20">
    <name type="scientific">Escallonia herrerae</name>
    <dbReference type="NCBI Taxonomy" id="1293975"/>
    <lineage>
        <taxon>Eukaryota</taxon>
        <taxon>Viridiplantae</taxon>
        <taxon>Streptophyta</taxon>
        <taxon>Embryophyta</taxon>
        <taxon>Tracheophyta</taxon>
        <taxon>Spermatophyta</taxon>
        <taxon>Magnoliopsida</taxon>
        <taxon>eudicotyledons</taxon>
        <taxon>Gunneridae</taxon>
        <taxon>Pentapetalae</taxon>
        <taxon>asterids</taxon>
        <taxon>campanulids</taxon>
        <taxon>Escalloniales</taxon>
        <taxon>Escalloniaceae</taxon>
        <taxon>Escallonia</taxon>
    </lineage>
</organism>
<proteinExistence type="inferred from homology"/>
<dbReference type="GO" id="GO:0030145">
    <property type="term" value="F:manganese ion binding"/>
    <property type="evidence" value="ECO:0007669"/>
    <property type="project" value="InterPro"/>
</dbReference>
<comment type="function">
    <text evidence="11">May interact with bacterial adhesins thereby protecting the reproductive tissues from microbial attack. Has no oxalate oxidase activity.</text>
</comment>
<keyword evidence="9 15" id="KW-0464">Manganese</keyword>
<evidence type="ECO:0000256" key="17">
    <source>
        <dbReference type="PIRSR" id="PIRSR601929-3"/>
    </source>
</evidence>
<evidence type="ECO:0000256" key="15">
    <source>
        <dbReference type="PIRSR" id="PIRSR601929-1"/>
    </source>
</evidence>
<evidence type="ECO:0000313" key="19">
    <source>
        <dbReference type="EMBL" id="KAK3029263.1"/>
    </source>
</evidence>
<dbReference type="GO" id="GO:0010497">
    <property type="term" value="P:plasmodesmata-mediated intercellular transport"/>
    <property type="evidence" value="ECO:0007669"/>
    <property type="project" value="UniProtKB-ARBA"/>
</dbReference>
<keyword evidence="4" id="KW-0052">Apoplast</keyword>
<keyword evidence="5" id="KW-0964">Secreted</keyword>
<dbReference type="GO" id="GO:0048046">
    <property type="term" value="C:apoplast"/>
    <property type="evidence" value="ECO:0007669"/>
    <property type="project" value="UniProtKB-SubCell"/>
</dbReference>
<dbReference type="PANTHER" id="PTHR31238">
    <property type="entry name" value="GERMIN-LIKE PROTEIN SUBFAMILY 3 MEMBER 3"/>
    <property type="match status" value="1"/>
</dbReference>
<feature type="binding site" evidence="16">
    <location>
        <position position="148"/>
    </location>
    <ligand>
        <name>Mn(2+)</name>
        <dbReference type="ChEBI" id="CHEBI:29035"/>
    </ligand>
</feature>
<feature type="binding site" evidence="15">
    <location>
        <position position="150"/>
    </location>
    <ligand>
        <name>oxalate</name>
        <dbReference type="ChEBI" id="CHEBI:30623"/>
    </ligand>
</feature>
<evidence type="ECO:0000256" key="8">
    <source>
        <dbReference type="ARBA" id="ARBA00023157"/>
    </source>
</evidence>
<evidence type="ECO:0000256" key="4">
    <source>
        <dbReference type="ARBA" id="ARBA00022523"/>
    </source>
</evidence>
<dbReference type="Pfam" id="PF00190">
    <property type="entry name" value="Cupin_1"/>
    <property type="match status" value="1"/>
</dbReference>
<feature type="domain" description="Cupin type-1" evidence="18">
    <location>
        <begin position="102"/>
        <end position="246"/>
    </location>
</feature>
<keyword evidence="20" id="KW-1185">Reference proteome</keyword>
<evidence type="ECO:0000256" key="11">
    <source>
        <dbReference type="ARBA" id="ARBA00058969"/>
    </source>
</evidence>